<accession>A0A7W9UT35</accession>
<proteinExistence type="predicted"/>
<evidence type="ECO:0000313" key="2">
    <source>
        <dbReference type="Proteomes" id="UP000585836"/>
    </source>
</evidence>
<protein>
    <submittedName>
        <fullName evidence="1">Uncharacterized protein</fullName>
    </submittedName>
</protein>
<comment type="caution">
    <text evidence="1">The sequence shown here is derived from an EMBL/GenBank/DDBJ whole genome shotgun (WGS) entry which is preliminary data.</text>
</comment>
<dbReference type="RefSeq" id="WP_345521937.1">
    <property type="nucleotide sequence ID" value="NZ_BAAAWF010000009.1"/>
</dbReference>
<dbReference type="AlphaFoldDB" id="A0A7W9UT35"/>
<dbReference type="SUPFAM" id="SSF101478">
    <property type="entry name" value="ADP-ribosylglycohydrolase"/>
    <property type="match status" value="1"/>
</dbReference>
<gene>
    <name evidence="1" type="ORF">FHS34_005128</name>
</gene>
<sequence>MNPFRQAAADTMPAAAWRMEAGRSPVSAEVYGGGSVACFTGALLGAVHGAEALPVDLVSRHELGWVTPLPSARDSCTNTGTRRWMPRVISASRRLLNAGQVPVLGFIRRM</sequence>
<reference evidence="1 2" key="1">
    <citation type="submission" date="2020-08" db="EMBL/GenBank/DDBJ databases">
        <title>Genomic Encyclopedia of Type Strains, Phase III (KMG-III): the genomes of soil and plant-associated and newly described type strains.</title>
        <authorList>
            <person name="Whitman W."/>
        </authorList>
    </citation>
    <scope>NUCLEOTIDE SEQUENCE [LARGE SCALE GENOMIC DNA]</scope>
    <source>
        <strain evidence="1 2">CECT 3313</strain>
    </source>
</reference>
<keyword evidence="2" id="KW-1185">Reference proteome</keyword>
<dbReference type="Proteomes" id="UP000585836">
    <property type="component" value="Unassembled WGS sequence"/>
</dbReference>
<dbReference type="EMBL" id="JACHJK010000009">
    <property type="protein sequence ID" value="MBB5929641.1"/>
    <property type="molecule type" value="Genomic_DNA"/>
</dbReference>
<name>A0A7W9UT35_9ACTN</name>
<evidence type="ECO:0000313" key="1">
    <source>
        <dbReference type="EMBL" id="MBB5929641.1"/>
    </source>
</evidence>
<dbReference type="InterPro" id="IPR036705">
    <property type="entry name" value="Ribosyl_crysJ1_sf"/>
</dbReference>
<organism evidence="1 2">
    <name type="scientific">Streptomyces echinatus</name>
    <dbReference type="NCBI Taxonomy" id="67293"/>
    <lineage>
        <taxon>Bacteria</taxon>
        <taxon>Bacillati</taxon>
        <taxon>Actinomycetota</taxon>
        <taxon>Actinomycetes</taxon>
        <taxon>Kitasatosporales</taxon>
        <taxon>Streptomycetaceae</taxon>
        <taxon>Streptomyces</taxon>
    </lineage>
</organism>